<evidence type="ECO:0000313" key="4">
    <source>
        <dbReference type="EMBL" id="OFV70069.1"/>
    </source>
</evidence>
<dbReference type="InterPro" id="IPR039697">
    <property type="entry name" value="Alcohol_dehydrogenase_Fe"/>
</dbReference>
<dbReference type="CDD" id="cd08179">
    <property type="entry name" value="NADPH_BDH"/>
    <property type="match status" value="1"/>
</dbReference>
<dbReference type="EMBL" id="LKEU01000033">
    <property type="protein sequence ID" value="OFV70069.1"/>
    <property type="molecule type" value="Genomic_DNA"/>
</dbReference>
<dbReference type="PANTHER" id="PTHR11496:SF83">
    <property type="entry name" value="HYDROXYACID-OXOACID TRANSHYDROGENASE, MITOCHONDRIAL"/>
    <property type="match status" value="1"/>
</dbReference>
<organism evidence="4 5">
    <name type="scientific">Acetobacterium wieringae</name>
    <dbReference type="NCBI Taxonomy" id="52694"/>
    <lineage>
        <taxon>Bacteria</taxon>
        <taxon>Bacillati</taxon>
        <taxon>Bacillota</taxon>
        <taxon>Clostridia</taxon>
        <taxon>Eubacteriales</taxon>
        <taxon>Eubacteriaceae</taxon>
        <taxon>Acetobacterium</taxon>
    </lineage>
</organism>
<name>A0A1F2PFC7_9FIRM</name>
<dbReference type="Pfam" id="PF00465">
    <property type="entry name" value="Fe-ADH"/>
    <property type="match status" value="1"/>
</dbReference>
<dbReference type="Proteomes" id="UP000176244">
    <property type="component" value="Unassembled WGS sequence"/>
</dbReference>
<feature type="domain" description="Fe-containing alcohol dehydrogenase-like C-terminal" evidence="3">
    <location>
        <begin position="187"/>
        <end position="373"/>
    </location>
</feature>
<dbReference type="GO" id="GO:0046872">
    <property type="term" value="F:metal ion binding"/>
    <property type="evidence" value="ECO:0007669"/>
    <property type="project" value="InterPro"/>
</dbReference>
<gene>
    <name evidence="4" type="primary">adhE_3</name>
    <name evidence="4" type="ORF">ACWI_22740</name>
</gene>
<dbReference type="SUPFAM" id="SSF56796">
    <property type="entry name" value="Dehydroquinate synthase-like"/>
    <property type="match status" value="1"/>
</dbReference>
<dbReference type="InterPro" id="IPR056798">
    <property type="entry name" value="ADH_Fe_C"/>
</dbReference>
<evidence type="ECO:0000259" key="3">
    <source>
        <dbReference type="Pfam" id="PF25137"/>
    </source>
</evidence>
<dbReference type="PROSITE" id="PS00913">
    <property type="entry name" value="ADH_IRON_1"/>
    <property type="match status" value="1"/>
</dbReference>
<dbReference type="Gene3D" id="3.40.50.1970">
    <property type="match status" value="1"/>
</dbReference>
<dbReference type="InterPro" id="IPR001670">
    <property type="entry name" value="ADH_Fe/GldA"/>
</dbReference>
<dbReference type="InterPro" id="IPR018211">
    <property type="entry name" value="ADH_Fe_CS"/>
</dbReference>
<dbReference type="GO" id="GO:0004022">
    <property type="term" value="F:alcohol dehydrogenase (NAD+) activity"/>
    <property type="evidence" value="ECO:0007669"/>
    <property type="project" value="TreeGrafter"/>
</dbReference>
<dbReference type="AlphaFoldDB" id="A0A1F2PFC7"/>
<dbReference type="FunFam" id="3.40.50.1970:FF:000003">
    <property type="entry name" value="Alcohol dehydrogenase, iron-containing"/>
    <property type="match status" value="1"/>
</dbReference>
<proteinExistence type="predicted"/>
<feature type="domain" description="Alcohol dehydrogenase iron-type/glycerol dehydrogenase GldA" evidence="2">
    <location>
        <begin position="11"/>
        <end position="174"/>
    </location>
</feature>
<dbReference type="InterPro" id="IPR034802">
    <property type="entry name" value="NADPH_BDH"/>
</dbReference>
<dbReference type="OrthoDB" id="9804734at2"/>
<dbReference type="Gene3D" id="1.20.1090.10">
    <property type="entry name" value="Dehydroquinate synthase-like - alpha domain"/>
    <property type="match status" value="1"/>
</dbReference>
<evidence type="ECO:0000256" key="1">
    <source>
        <dbReference type="ARBA" id="ARBA00023002"/>
    </source>
</evidence>
<comment type="caution">
    <text evidence="4">The sequence shown here is derived from an EMBL/GenBank/DDBJ whole genome shotgun (WGS) entry which is preliminary data.</text>
</comment>
<dbReference type="STRING" id="52694.ACWI_22740"/>
<dbReference type="RefSeq" id="WP_070371559.1">
    <property type="nucleotide sequence ID" value="NZ_LKEU01000033.1"/>
</dbReference>
<accession>A0A1F2PFC7</accession>
<dbReference type="PANTHER" id="PTHR11496">
    <property type="entry name" value="ALCOHOL DEHYDROGENASE"/>
    <property type="match status" value="1"/>
</dbReference>
<keyword evidence="1" id="KW-0560">Oxidoreductase</keyword>
<evidence type="ECO:0000259" key="2">
    <source>
        <dbReference type="Pfam" id="PF00465"/>
    </source>
</evidence>
<protein>
    <submittedName>
        <fullName evidence="4">Aldehyde-alcohol dehydrogenase</fullName>
    </submittedName>
</protein>
<dbReference type="Pfam" id="PF25137">
    <property type="entry name" value="ADH_Fe_C"/>
    <property type="match status" value="1"/>
</dbReference>
<evidence type="ECO:0000313" key="5">
    <source>
        <dbReference type="Proteomes" id="UP000176244"/>
    </source>
</evidence>
<reference evidence="4 5" key="1">
    <citation type="submission" date="2015-09" db="EMBL/GenBank/DDBJ databases">
        <title>Genome sequence of Acetobacterium wieringae DSM 1911.</title>
        <authorList>
            <person name="Poehlein A."/>
            <person name="Bengelsdorf F.R."/>
            <person name="Schiel-Bengelsdorf B."/>
            <person name="Duerre P."/>
            <person name="Daniel R."/>
        </authorList>
    </citation>
    <scope>NUCLEOTIDE SEQUENCE [LARGE SCALE GENOMIC DNA]</scope>
    <source>
        <strain evidence="4 5">DSM 1911</strain>
    </source>
</reference>
<sequence length="379" mass="41001">MSSLKFCGDEIITGPGTLDAIKKIDGQRFFLVTGKSALFRNGTIKRAEGLLKESAKAYDILSGIGANPSVSDVEAGLIKMKDFDPDVVIAIGGGSVMDAAKVMTLMCEYPGLTIEAIKNGQAPEKRERIKLVAIPTTSGTASEVTRAAVITFPEENIKIGLKTKAFIPDLAILDGELALSMPNSVMVESGMDALTHGLEAYINKNADDFTKIMARGAVEGLLGHLRPSFENGDIESRQHVHNFSCLAGFAFQNAGLGMDHGIAHAFGGRFGTSHGLLNAIALPFVLEYNQRDRQVAEDLEKLSRLIGKNIIDEIKALNQSFGIPDSLQAAGIPEEHFKAHYEELLKNSLLGSTQRNPVKMDAEQMDKVLTSIYYGEKKF</sequence>